<dbReference type="AlphaFoldDB" id="J9GRU7"/>
<evidence type="ECO:0000313" key="1">
    <source>
        <dbReference type="EMBL" id="EJX02895.1"/>
    </source>
</evidence>
<accession>J9GRU7</accession>
<dbReference type="EMBL" id="AMCI01002372">
    <property type="protein sequence ID" value="EJX02895.1"/>
    <property type="molecule type" value="Genomic_DNA"/>
</dbReference>
<proteinExistence type="predicted"/>
<name>J9GRU7_9ZZZZ</name>
<comment type="caution">
    <text evidence="1">The sequence shown here is derived from an EMBL/GenBank/DDBJ whole genome shotgun (WGS) entry which is preliminary data.</text>
</comment>
<protein>
    <submittedName>
        <fullName evidence="1">Uncharacterized protein</fullName>
    </submittedName>
</protein>
<reference evidence="1" key="1">
    <citation type="journal article" date="2012" name="PLoS ONE">
        <title>Gene sets for utilization of primary and secondary nutrition supplies in the distal gut of endangered iberian lynx.</title>
        <authorList>
            <person name="Alcaide M."/>
            <person name="Messina E."/>
            <person name="Richter M."/>
            <person name="Bargiela R."/>
            <person name="Peplies J."/>
            <person name="Huws S.A."/>
            <person name="Newbold C.J."/>
            <person name="Golyshin P.N."/>
            <person name="Simon M.A."/>
            <person name="Lopez G."/>
            <person name="Yakimov M.M."/>
            <person name="Ferrer M."/>
        </authorList>
    </citation>
    <scope>NUCLEOTIDE SEQUENCE</scope>
</reference>
<organism evidence="1">
    <name type="scientific">gut metagenome</name>
    <dbReference type="NCBI Taxonomy" id="749906"/>
    <lineage>
        <taxon>unclassified sequences</taxon>
        <taxon>metagenomes</taxon>
        <taxon>organismal metagenomes</taxon>
    </lineage>
</organism>
<sequence length="41" mass="4738">MPHPARWSPFHHELHKSLHLPGSAVLPHLYLTPPQSFHCSF</sequence>
<gene>
    <name evidence="1" type="ORF">EVA_08998</name>
</gene>